<dbReference type="STRING" id="1432141.A0A015LM84"/>
<sequence>MSRYEGENMDQILPDLAEGEKEHILAKNRELPLRKKGNGKSIMINKFLTEIDGRLKLKPTDIEQYPTVLAEACEYLEPGKDREGYWIAENVLNQIKTKAILIFEILYPNCIGVFAFDNSSNHAIFAKDALVSKRMNLNSGGLQPKMHDTY</sequence>
<proteinExistence type="predicted"/>
<dbReference type="PANTHER" id="PTHR35871:SF1">
    <property type="entry name" value="CXC1-LIKE CYSTEINE CLUSTER ASSOCIATED WITH KDZ TRANSPOSASES DOMAIN-CONTAINING PROTEIN"/>
    <property type="match status" value="1"/>
</dbReference>
<dbReference type="HOGENOM" id="CLU_005726_4_0_1"/>
<comment type="caution">
    <text evidence="1">The sequence shown here is derived from an EMBL/GenBank/DDBJ whole genome shotgun (WGS) entry which is preliminary data.</text>
</comment>
<dbReference type="PANTHER" id="PTHR35871">
    <property type="entry name" value="EXPRESSED PROTEIN"/>
    <property type="match status" value="1"/>
</dbReference>
<evidence type="ECO:0000313" key="1">
    <source>
        <dbReference type="EMBL" id="EXX73796.1"/>
    </source>
</evidence>
<accession>A0A015LM84</accession>
<name>A0A015LM84_RHIIW</name>
<dbReference type="AlphaFoldDB" id="A0A015LM84"/>
<gene>
    <name evidence="1" type="ORF">RirG_057160</name>
</gene>
<dbReference type="Proteomes" id="UP000022910">
    <property type="component" value="Unassembled WGS sequence"/>
</dbReference>
<keyword evidence="2" id="KW-1185">Reference proteome</keyword>
<protein>
    <submittedName>
        <fullName evidence="1">Uncharacterized protein</fullName>
    </submittedName>
</protein>
<evidence type="ECO:0000313" key="2">
    <source>
        <dbReference type="Proteomes" id="UP000022910"/>
    </source>
</evidence>
<organism evidence="1 2">
    <name type="scientific">Rhizophagus irregularis (strain DAOM 197198w)</name>
    <name type="common">Glomus intraradices</name>
    <dbReference type="NCBI Taxonomy" id="1432141"/>
    <lineage>
        <taxon>Eukaryota</taxon>
        <taxon>Fungi</taxon>
        <taxon>Fungi incertae sedis</taxon>
        <taxon>Mucoromycota</taxon>
        <taxon>Glomeromycotina</taxon>
        <taxon>Glomeromycetes</taxon>
        <taxon>Glomerales</taxon>
        <taxon>Glomeraceae</taxon>
        <taxon>Rhizophagus</taxon>
    </lineage>
</organism>
<reference evidence="1 2" key="1">
    <citation type="submission" date="2014-02" db="EMBL/GenBank/DDBJ databases">
        <title>Single nucleus genome sequencing reveals high similarity among nuclei of an endomycorrhizal fungus.</title>
        <authorList>
            <person name="Lin K."/>
            <person name="Geurts R."/>
            <person name="Zhang Z."/>
            <person name="Limpens E."/>
            <person name="Saunders D.G."/>
            <person name="Mu D."/>
            <person name="Pang E."/>
            <person name="Cao H."/>
            <person name="Cha H."/>
            <person name="Lin T."/>
            <person name="Zhou Q."/>
            <person name="Shang Y."/>
            <person name="Li Y."/>
            <person name="Ivanov S."/>
            <person name="Sharma T."/>
            <person name="Velzen R.V."/>
            <person name="Ruijter N.D."/>
            <person name="Aanen D.K."/>
            <person name="Win J."/>
            <person name="Kamoun S."/>
            <person name="Bisseling T."/>
            <person name="Huang S."/>
        </authorList>
    </citation>
    <scope>NUCLEOTIDE SEQUENCE [LARGE SCALE GENOMIC DNA]</scope>
    <source>
        <strain evidence="2">DAOM197198w</strain>
    </source>
</reference>
<dbReference type="EMBL" id="JEMT01013690">
    <property type="protein sequence ID" value="EXX73796.1"/>
    <property type="molecule type" value="Genomic_DNA"/>
</dbReference>